<dbReference type="PROSITE" id="PS50234">
    <property type="entry name" value="VWFA"/>
    <property type="match status" value="1"/>
</dbReference>
<evidence type="ECO:0000313" key="11">
    <source>
        <dbReference type="Proteomes" id="UP000515135"/>
    </source>
</evidence>
<dbReference type="SMART" id="SM00327">
    <property type="entry name" value="VWA"/>
    <property type="match status" value="1"/>
</dbReference>
<feature type="signal peptide" evidence="8">
    <location>
        <begin position="1"/>
        <end position="28"/>
    </location>
</feature>
<dbReference type="InterPro" id="IPR009030">
    <property type="entry name" value="Growth_fac_rcpt_cys_sf"/>
</dbReference>
<protein>
    <submittedName>
        <fullName evidence="12">Transmembrane cell adhesion receptor mua-3-like</fullName>
    </submittedName>
</protein>
<sequence>MMHLKLNRRDQFTHKAFLLATILTVCRGIAVNRNDDTSVVKRTRRASQATSPDPCDQATCAPPGQGFCKAISDTQYSCHCLPGFKDVNGDGSVCEALHPPGSWQPPADPCDQATCAPPGQGFCKAISDTQYSCHCLPGFKDVNGDGSVCEALHPPGAARPQADPCDRADCAPEGQAKCVPLSPTKYRCECLPGYIGDGRVCKEPSCKTQKLKVDLVFLLDGSGSIGRTNFQKLKDFTSQIVNTFDISPTHTRVGVVQYATLPNTEFELNSYSDRSHVLSAIERIPYKRGSTNTGKAIDFVRRRKFIPTNGDREDVRDVLIVITDGESYDDVVDPARRAAQSGITLYAVGVGDGVNDRTLEHIAGDSSRVLHVSDYSSLAAIAQELQETVCEGPYKSLGCWIDTEDRAIDTLEGTDTLLDTFNYHKRPNAVHKCYQVALSRGFTVFAVQNGGQCFSSKTAQDTYWKYGRSLSCGYDGKGGPWSNQVYQIVAMNKVTPTLPPGELKQCLHERF</sequence>
<evidence type="ECO:0000256" key="1">
    <source>
        <dbReference type="ARBA" id="ARBA00004613"/>
    </source>
</evidence>
<keyword evidence="2" id="KW-0964">Secreted</keyword>
<comment type="caution">
    <text evidence="7">Lacks conserved residue(s) required for the propagation of feature annotation.</text>
</comment>
<evidence type="ECO:0000256" key="7">
    <source>
        <dbReference type="PROSITE-ProRule" id="PRU00076"/>
    </source>
</evidence>
<evidence type="ECO:0000256" key="8">
    <source>
        <dbReference type="SAM" id="SignalP"/>
    </source>
</evidence>
<evidence type="ECO:0000256" key="2">
    <source>
        <dbReference type="ARBA" id="ARBA00022525"/>
    </source>
</evidence>
<feature type="chain" id="PRO_5028431753" evidence="8">
    <location>
        <begin position="29"/>
        <end position="511"/>
    </location>
</feature>
<organism evidence="11 12">
    <name type="scientific">Branchiostoma belcheri</name>
    <name type="common">Amphioxus</name>
    <dbReference type="NCBI Taxonomy" id="7741"/>
    <lineage>
        <taxon>Eukaryota</taxon>
        <taxon>Metazoa</taxon>
        <taxon>Chordata</taxon>
        <taxon>Cephalochordata</taxon>
        <taxon>Leptocardii</taxon>
        <taxon>Amphioxiformes</taxon>
        <taxon>Branchiostomatidae</taxon>
        <taxon>Branchiostoma</taxon>
    </lineage>
</organism>
<dbReference type="AlphaFoldDB" id="A0A6P5A9B0"/>
<evidence type="ECO:0000259" key="10">
    <source>
        <dbReference type="PROSITE" id="PS50234"/>
    </source>
</evidence>
<keyword evidence="3 8" id="KW-0732">Signal</keyword>
<evidence type="ECO:0000256" key="3">
    <source>
        <dbReference type="ARBA" id="ARBA00022729"/>
    </source>
</evidence>
<feature type="domain" description="EGF-like" evidence="9">
    <location>
        <begin position="51"/>
        <end position="90"/>
    </location>
</feature>
<dbReference type="Pfam" id="PF00092">
    <property type="entry name" value="VWA"/>
    <property type="match status" value="1"/>
</dbReference>
<dbReference type="OrthoDB" id="10256829at2759"/>
<keyword evidence="6" id="KW-0325">Glycoprotein</keyword>
<evidence type="ECO:0000259" key="9">
    <source>
        <dbReference type="PROSITE" id="PS50026"/>
    </source>
</evidence>
<evidence type="ECO:0000256" key="5">
    <source>
        <dbReference type="ARBA" id="ARBA00023157"/>
    </source>
</evidence>
<dbReference type="SMART" id="SM00181">
    <property type="entry name" value="EGF"/>
    <property type="match status" value="3"/>
</dbReference>
<dbReference type="PANTHER" id="PTHR24020:SF87">
    <property type="entry name" value="COLLAGEN ALPHA-1(VI) CHAIN-LIKE"/>
    <property type="match status" value="1"/>
</dbReference>
<evidence type="ECO:0000313" key="12">
    <source>
        <dbReference type="RefSeq" id="XP_019646188.1"/>
    </source>
</evidence>
<dbReference type="GeneID" id="109486743"/>
<dbReference type="Gene3D" id="2.10.25.10">
    <property type="entry name" value="Laminin"/>
    <property type="match status" value="1"/>
</dbReference>
<dbReference type="SUPFAM" id="SSF53300">
    <property type="entry name" value="vWA-like"/>
    <property type="match status" value="1"/>
</dbReference>
<feature type="domain" description="EGF-like" evidence="9">
    <location>
        <begin position="106"/>
        <end position="145"/>
    </location>
</feature>
<keyword evidence="11" id="KW-1185">Reference proteome</keyword>
<keyword evidence="5" id="KW-1015">Disulfide bond</keyword>
<evidence type="ECO:0000256" key="4">
    <source>
        <dbReference type="ARBA" id="ARBA00022737"/>
    </source>
</evidence>
<dbReference type="InterPro" id="IPR001881">
    <property type="entry name" value="EGF-like_Ca-bd_dom"/>
</dbReference>
<dbReference type="GO" id="GO:0005576">
    <property type="term" value="C:extracellular region"/>
    <property type="evidence" value="ECO:0007669"/>
    <property type="project" value="UniProtKB-SubCell"/>
</dbReference>
<comment type="subcellular location">
    <subcellularLocation>
        <location evidence="1">Secreted</location>
    </subcellularLocation>
</comment>
<dbReference type="Gene3D" id="3.40.50.410">
    <property type="entry name" value="von Willebrand factor, type A domain"/>
    <property type="match status" value="1"/>
</dbReference>
<dbReference type="SUPFAM" id="SSF57184">
    <property type="entry name" value="Growth factor receptor domain"/>
    <property type="match status" value="1"/>
</dbReference>
<dbReference type="InterPro" id="IPR050525">
    <property type="entry name" value="ECM_Assembly_Org"/>
</dbReference>
<feature type="domain" description="VWFA" evidence="10">
    <location>
        <begin position="214"/>
        <end position="385"/>
    </location>
</feature>
<dbReference type="SMART" id="SM00179">
    <property type="entry name" value="EGF_CA"/>
    <property type="match status" value="1"/>
</dbReference>
<dbReference type="InterPro" id="IPR000742">
    <property type="entry name" value="EGF"/>
</dbReference>
<gene>
    <name evidence="12" type="primary">LOC109486743</name>
</gene>
<accession>A0A6P5A9B0</accession>
<keyword evidence="4" id="KW-0677">Repeat</keyword>
<dbReference type="Proteomes" id="UP000515135">
    <property type="component" value="Unplaced"/>
</dbReference>
<dbReference type="PROSITE" id="PS01186">
    <property type="entry name" value="EGF_2"/>
    <property type="match status" value="1"/>
</dbReference>
<reference evidence="12" key="1">
    <citation type="submission" date="2025-08" db="UniProtKB">
        <authorList>
            <consortium name="RefSeq"/>
        </authorList>
    </citation>
    <scope>IDENTIFICATION</scope>
    <source>
        <tissue evidence="12">Gonad</tissue>
    </source>
</reference>
<dbReference type="PRINTS" id="PR00453">
    <property type="entry name" value="VWFADOMAIN"/>
</dbReference>
<dbReference type="PROSITE" id="PS50026">
    <property type="entry name" value="EGF_3"/>
    <property type="match status" value="3"/>
</dbReference>
<evidence type="ECO:0000256" key="6">
    <source>
        <dbReference type="ARBA" id="ARBA00023180"/>
    </source>
</evidence>
<dbReference type="InterPro" id="IPR002035">
    <property type="entry name" value="VWF_A"/>
</dbReference>
<proteinExistence type="predicted"/>
<dbReference type="CDD" id="cd01472">
    <property type="entry name" value="vWA_collagen"/>
    <property type="match status" value="1"/>
</dbReference>
<name>A0A6P5A9B0_BRABE</name>
<dbReference type="PANTHER" id="PTHR24020">
    <property type="entry name" value="COLLAGEN ALPHA"/>
    <property type="match status" value="1"/>
</dbReference>
<dbReference type="FunFam" id="3.40.50.410:FF:000004">
    <property type="entry name" value="collagen alpha-6(VI) chain"/>
    <property type="match status" value="1"/>
</dbReference>
<dbReference type="InterPro" id="IPR036465">
    <property type="entry name" value="vWFA_dom_sf"/>
</dbReference>
<dbReference type="GO" id="GO:0005509">
    <property type="term" value="F:calcium ion binding"/>
    <property type="evidence" value="ECO:0007669"/>
    <property type="project" value="InterPro"/>
</dbReference>
<dbReference type="RefSeq" id="XP_019646188.1">
    <property type="nucleotide sequence ID" value="XM_019790629.1"/>
</dbReference>
<feature type="domain" description="EGF-like" evidence="9">
    <location>
        <begin position="161"/>
        <end position="202"/>
    </location>
</feature>
<dbReference type="KEGG" id="bbel:109486743"/>
<keyword evidence="7" id="KW-0245">EGF-like domain</keyword>